<evidence type="ECO:0000313" key="2">
    <source>
        <dbReference type="Proteomes" id="UP001500618"/>
    </source>
</evidence>
<dbReference type="Gene3D" id="3.40.50.300">
    <property type="entry name" value="P-loop containing nucleotide triphosphate hydrolases"/>
    <property type="match status" value="1"/>
</dbReference>
<gene>
    <name evidence="1" type="ORF">GCM10009765_65050</name>
</gene>
<name>A0ABN2IK12_9ACTN</name>
<keyword evidence="2" id="KW-1185">Reference proteome</keyword>
<comment type="caution">
    <text evidence="1">The sequence shown here is derived from an EMBL/GenBank/DDBJ whole genome shotgun (WGS) entry which is preliminary data.</text>
</comment>
<dbReference type="Proteomes" id="UP001500618">
    <property type="component" value="Unassembled WGS sequence"/>
</dbReference>
<organism evidence="1 2">
    <name type="scientific">Fodinicola feengrottensis</name>
    <dbReference type="NCBI Taxonomy" id="435914"/>
    <lineage>
        <taxon>Bacteria</taxon>
        <taxon>Bacillati</taxon>
        <taxon>Actinomycetota</taxon>
        <taxon>Actinomycetes</taxon>
        <taxon>Mycobacteriales</taxon>
        <taxon>Fodinicola</taxon>
    </lineage>
</organism>
<accession>A0ABN2IK12</accession>
<dbReference type="EMBL" id="BAAANY010000031">
    <property type="protein sequence ID" value="GAA1706582.1"/>
    <property type="molecule type" value="Genomic_DNA"/>
</dbReference>
<evidence type="ECO:0008006" key="3">
    <source>
        <dbReference type="Google" id="ProtNLM"/>
    </source>
</evidence>
<proteinExistence type="predicted"/>
<reference evidence="1 2" key="1">
    <citation type="journal article" date="2019" name="Int. J. Syst. Evol. Microbiol.">
        <title>The Global Catalogue of Microorganisms (GCM) 10K type strain sequencing project: providing services to taxonomists for standard genome sequencing and annotation.</title>
        <authorList>
            <consortium name="The Broad Institute Genomics Platform"/>
            <consortium name="The Broad Institute Genome Sequencing Center for Infectious Disease"/>
            <person name="Wu L."/>
            <person name="Ma J."/>
        </authorList>
    </citation>
    <scope>NUCLEOTIDE SEQUENCE [LARGE SCALE GENOMIC DNA]</scope>
    <source>
        <strain evidence="1 2">JCM 14718</strain>
    </source>
</reference>
<dbReference type="InterPro" id="IPR027417">
    <property type="entry name" value="P-loop_NTPase"/>
</dbReference>
<protein>
    <recommendedName>
        <fullName evidence="3">AAA family ATPase</fullName>
    </recommendedName>
</protein>
<evidence type="ECO:0000313" key="1">
    <source>
        <dbReference type="EMBL" id="GAA1706582.1"/>
    </source>
</evidence>
<dbReference type="RefSeq" id="WP_344314062.1">
    <property type="nucleotide sequence ID" value="NZ_BAAANY010000031.1"/>
</dbReference>
<dbReference type="SUPFAM" id="SSF52540">
    <property type="entry name" value="P-loop containing nucleoside triphosphate hydrolases"/>
    <property type="match status" value="1"/>
</dbReference>
<sequence>MTGPLHYEADELDELDQAPPLFVDVAALLAGGIPEPPKPVLLTREDGHSLFYAGKTNILFGDPECGKSWIAYSAVAEALTDGRRAAIVDADHNGAAEIIPRLLALGVHPKILGDQDVFRLAEPEESEELLAVVGELRDWRPAVAVVDSLGEIIPMLRLSSNSPDEYTQGHRLTLSALASSGAVVVAIDHLPKSDDARDRGATGTLAKLRAINGASYRVTVAEPFSPGLGGAASLVVHKDRPGGVREHCTGEKRTLAGRYILDALPNGGVRWRIVTATLPLPPMDRSYADVAEVDALDPPPKSKRDVMDRTGWGSGRALRALQDWHKMQSDEARSGGWSG</sequence>